<comment type="similarity">
    <text evidence="2">Belongs to the Nudix hydrolase family.</text>
</comment>
<evidence type="ECO:0000256" key="4">
    <source>
        <dbReference type="ARBA" id="ARBA00022705"/>
    </source>
</evidence>
<dbReference type="GO" id="GO:0008413">
    <property type="term" value="F:8-oxo-7,8-dihydroguanosine triphosphate pyrophosphatase activity"/>
    <property type="evidence" value="ECO:0007669"/>
    <property type="project" value="TreeGrafter"/>
</dbReference>
<evidence type="ECO:0000256" key="11">
    <source>
        <dbReference type="ARBA" id="ARBA00038905"/>
    </source>
</evidence>
<sequence>MQERITTAGILMRGDRYFIAKREDKGSIGGLWEFPGGKNRYGETEQETLRREFAEELGITVKVGRLVHSHDFTNKETLYHLKAYRVYAEDFDELPFRFHTEYRWVSLGEMDGYSFAPSDSEIVKTLQSICVTRM</sequence>
<dbReference type="PANTHER" id="PTHR47707">
    <property type="entry name" value="8-OXO-DGTP DIPHOSPHATASE"/>
    <property type="match status" value="1"/>
</dbReference>
<dbReference type="PROSITE" id="PS00893">
    <property type="entry name" value="NUDIX_BOX"/>
    <property type="match status" value="1"/>
</dbReference>
<keyword evidence="4" id="KW-0235">DNA replication</keyword>
<evidence type="ECO:0000256" key="9">
    <source>
        <dbReference type="ARBA" id="ARBA00023204"/>
    </source>
</evidence>
<dbReference type="GO" id="GO:0006281">
    <property type="term" value="P:DNA repair"/>
    <property type="evidence" value="ECO:0007669"/>
    <property type="project" value="UniProtKB-KW"/>
</dbReference>
<feature type="domain" description="Nudix hydrolase" evidence="12">
    <location>
        <begin position="2"/>
        <end position="130"/>
    </location>
</feature>
<dbReference type="InterPro" id="IPR020084">
    <property type="entry name" value="NUDIX_hydrolase_CS"/>
</dbReference>
<keyword evidence="7 13" id="KW-0378">Hydrolase</keyword>
<evidence type="ECO:0000256" key="3">
    <source>
        <dbReference type="ARBA" id="ARBA00022457"/>
    </source>
</evidence>
<dbReference type="InterPro" id="IPR029119">
    <property type="entry name" value="MutY_C"/>
</dbReference>
<dbReference type="GO" id="GO:0044716">
    <property type="term" value="F:8-oxo-GDP phosphatase activity"/>
    <property type="evidence" value="ECO:0007669"/>
    <property type="project" value="TreeGrafter"/>
</dbReference>
<dbReference type="EMBL" id="VSSQ01002012">
    <property type="protein sequence ID" value="MPM12718.1"/>
    <property type="molecule type" value="Genomic_DNA"/>
</dbReference>
<dbReference type="PANTHER" id="PTHR47707:SF1">
    <property type="entry name" value="NUDIX HYDROLASE FAMILY PROTEIN"/>
    <property type="match status" value="1"/>
</dbReference>
<evidence type="ECO:0000256" key="5">
    <source>
        <dbReference type="ARBA" id="ARBA00022723"/>
    </source>
</evidence>
<name>A0A644XA52_9ZZZZ</name>
<dbReference type="PROSITE" id="PS51462">
    <property type="entry name" value="NUDIX"/>
    <property type="match status" value="1"/>
</dbReference>
<dbReference type="PRINTS" id="PR00502">
    <property type="entry name" value="NUDIXFAMILY"/>
</dbReference>
<evidence type="ECO:0000256" key="8">
    <source>
        <dbReference type="ARBA" id="ARBA00022842"/>
    </source>
</evidence>
<dbReference type="Gene3D" id="3.90.79.10">
    <property type="entry name" value="Nucleoside Triphosphate Pyrophosphohydrolase"/>
    <property type="match status" value="1"/>
</dbReference>
<dbReference type="InterPro" id="IPR047127">
    <property type="entry name" value="MutT-like"/>
</dbReference>
<keyword evidence="5" id="KW-0479">Metal-binding</keyword>
<gene>
    <name evidence="13" type="primary">mutT2_1</name>
    <name evidence="13" type="ORF">SDC9_59072</name>
</gene>
<dbReference type="GO" id="GO:0006260">
    <property type="term" value="P:DNA replication"/>
    <property type="evidence" value="ECO:0007669"/>
    <property type="project" value="UniProtKB-KW"/>
</dbReference>
<protein>
    <recommendedName>
        <fullName evidence="11">8-oxo-dGTP diphosphatase</fullName>
        <ecNumber evidence="11">3.6.1.55</ecNumber>
    </recommendedName>
</protein>
<keyword evidence="9" id="KW-0234">DNA repair</keyword>
<dbReference type="EC" id="3.6.1.55" evidence="11"/>
<keyword evidence="6" id="KW-0227">DNA damage</keyword>
<dbReference type="InterPro" id="IPR020476">
    <property type="entry name" value="Nudix_hydrolase"/>
</dbReference>
<reference evidence="13" key="1">
    <citation type="submission" date="2019-08" db="EMBL/GenBank/DDBJ databases">
        <authorList>
            <person name="Kucharzyk K."/>
            <person name="Murdoch R.W."/>
            <person name="Higgins S."/>
            <person name="Loffler F."/>
        </authorList>
    </citation>
    <scope>NUCLEOTIDE SEQUENCE</scope>
</reference>
<evidence type="ECO:0000256" key="6">
    <source>
        <dbReference type="ARBA" id="ARBA00022763"/>
    </source>
</evidence>
<dbReference type="InterPro" id="IPR015797">
    <property type="entry name" value="NUDIX_hydrolase-like_dom_sf"/>
</dbReference>
<dbReference type="InterPro" id="IPR000086">
    <property type="entry name" value="NUDIX_hydrolase_dom"/>
</dbReference>
<comment type="catalytic activity">
    <reaction evidence="10">
        <text>8-oxo-dGTP + H2O = 8-oxo-dGMP + diphosphate + H(+)</text>
        <dbReference type="Rhea" id="RHEA:31575"/>
        <dbReference type="ChEBI" id="CHEBI:15377"/>
        <dbReference type="ChEBI" id="CHEBI:15378"/>
        <dbReference type="ChEBI" id="CHEBI:33019"/>
        <dbReference type="ChEBI" id="CHEBI:63224"/>
        <dbReference type="ChEBI" id="CHEBI:77896"/>
        <dbReference type="EC" id="3.6.1.55"/>
    </reaction>
</comment>
<dbReference type="CDD" id="cd03425">
    <property type="entry name" value="NUDIX_MutT_NudA_like"/>
    <property type="match status" value="1"/>
</dbReference>
<proteinExistence type="inferred from homology"/>
<accession>A0A644XA52</accession>
<evidence type="ECO:0000259" key="12">
    <source>
        <dbReference type="PROSITE" id="PS51462"/>
    </source>
</evidence>
<evidence type="ECO:0000256" key="10">
    <source>
        <dbReference type="ARBA" id="ARBA00035861"/>
    </source>
</evidence>
<dbReference type="GO" id="GO:0046872">
    <property type="term" value="F:metal ion binding"/>
    <property type="evidence" value="ECO:0007669"/>
    <property type="project" value="UniProtKB-KW"/>
</dbReference>
<dbReference type="SUPFAM" id="SSF55811">
    <property type="entry name" value="Nudix"/>
    <property type="match status" value="1"/>
</dbReference>
<dbReference type="Pfam" id="PF14815">
    <property type="entry name" value="NUDIX_4"/>
    <property type="match status" value="1"/>
</dbReference>
<comment type="caution">
    <text evidence="13">The sequence shown here is derived from an EMBL/GenBank/DDBJ whole genome shotgun (WGS) entry which is preliminary data.</text>
</comment>
<keyword evidence="8" id="KW-0460">Magnesium</keyword>
<evidence type="ECO:0000256" key="1">
    <source>
        <dbReference type="ARBA" id="ARBA00001946"/>
    </source>
</evidence>
<evidence type="ECO:0000256" key="2">
    <source>
        <dbReference type="ARBA" id="ARBA00005582"/>
    </source>
</evidence>
<evidence type="ECO:0000313" key="13">
    <source>
        <dbReference type="EMBL" id="MPM12718.1"/>
    </source>
</evidence>
<organism evidence="13">
    <name type="scientific">bioreactor metagenome</name>
    <dbReference type="NCBI Taxonomy" id="1076179"/>
    <lineage>
        <taxon>unclassified sequences</taxon>
        <taxon>metagenomes</taxon>
        <taxon>ecological metagenomes</taxon>
    </lineage>
</organism>
<comment type="cofactor">
    <cofactor evidence="1">
        <name>Mg(2+)</name>
        <dbReference type="ChEBI" id="CHEBI:18420"/>
    </cofactor>
</comment>
<dbReference type="AlphaFoldDB" id="A0A644XA52"/>
<keyword evidence="3" id="KW-0515">Mutator protein</keyword>
<dbReference type="GO" id="GO:0044715">
    <property type="term" value="F:8-oxo-dGDP phosphatase activity"/>
    <property type="evidence" value="ECO:0007669"/>
    <property type="project" value="TreeGrafter"/>
</dbReference>
<dbReference type="GO" id="GO:0035539">
    <property type="term" value="F:8-oxo-7,8-dihydrodeoxyguanosine triphosphate pyrophosphatase activity"/>
    <property type="evidence" value="ECO:0007669"/>
    <property type="project" value="UniProtKB-EC"/>
</dbReference>
<evidence type="ECO:0000256" key="7">
    <source>
        <dbReference type="ARBA" id="ARBA00022801"/>
    </source>
</evidence>